<protein>
    <submittedName>
        <fullName evidence="1">Uncharacterized protein</fullName>
    </submittedName>
</protein>
<gene>
    <name evidence="1" type="ORF">TIFTF001_033121</name>
</gene>
<accession>A0AA88J399</accession>
<dbReference type="AlphaFoldDB" id="A0AA88J399"/>
<keyword evidence="2" id="KW-1185">Reference proteome</keyword>
<name>A0AA88J399_FICCA</name>
<proteinExistence type="predicted"/>
<evidence type="ECO:0000313" key="2">
    <source>
        <dbReference type="Proteomes" id="UP001187192"/>
    </source>
</evidence>
<comment type="caution">
    <text evidence="1">The sequence shown here is derived from an EMBL/GenBank/DDBJ whole genome shotgun (WGS) entry which is preliminary data.</text>
</comment>
<reference evidence="1" key="1">
    <citation type="submission" date="2023-07" db="EMBL/GenBank/DDBJ databases">
        <title>draft genome sequence of fig (Ficus carica).</title>
        <authorList>
            <person name="Takahashi T."/>
            <person name="Nishimura K."/>
        </authorList>
    </citation>
    <scope>NUCLEOTIDE SEQUENCE</scope>
</reference>
<sequence>MMNWRPFFDVPGSSMNGSRAGGVLRQAMRRPKGIDRQWCLALPRPPRRLSTESFFRIANPPSILIEDDLALIMSRYVFPNKVQLRLPFPE</sequence>
<evidence type="ECO:0000313" key="1">
    <source>
        <dbReference type="EMBL" id="GMN64038.1"/>
    </source>
</evidence>
<dbReference type="Proteomes" id="UP001187192">
    <property type="component" value="Unassembled WGS sequence"/>
</dbReference>
<organism evidence="1 2">
    <name type="scientific">Ficus carica</name>
    <name type="common">Common fig</name>
    <dbReference type="NCBI Taxonomy" id="3494"/>
    <lineage>
        <taxon>Eukaryota</taxon>
        <taxon>Viridiplantae</taxon>
        <taxon>Streptophyta</taxon>
        <taxon>Embryophyta</taxon>
        <taxon>Tracheophyta</taxon>
        <taxon>Spermatophyta</taxon>
        <taxon>Magnoliopsida</taxon>
        <taxon>eudicotyledons</taxon>
        <taxon>Gunneridae</taxon>
        <taxon>Pentapetalae</taxon>
        <taxon>rosids</taxon>
        <taxon>fabids</taxon>
        <taxon>Rosales</taxon>
        <taxon>Moraceae</taxon>
        <taxon>Ficeae</taxon>
        <taxon>Ficus</taxon>
    </lineage>
</organism>
<dbReference type="EMBL" id="BTGU01000166">
    <property type="protein sequence ID" value="GMN64038.1"/>
    <property type="molecule type" value="Genomic_DNA"/>
</dbReference>